<reference evidence="4 5" key="1">
    <citation type="journal article" date="2024" name="bioRxiv">
        <title>A reference genome for Trichogramma kaykai: A tiny desert-dwelling parasitoid wasp with competing sex-ratio distorters.</title>
        <authorList>
            <person name="Culotta J."/>
            <person name="Lindsey A.R."/>
        </authorList>
    </citation>
    <scope>NUCLEOTIDE SEQUENCE [LARGE SCALE GENOMIC DNA]</scope>
    <source>
        <strain evidence="4 5">KSX58</strain>
    </source>
</reference>
<dbReference type="Gene3D" id="2.60.120.740">
    <property type="match status" value="1"/>
</dbReference>
<protein>
    <recommendedName>
        <fullName evidence="3">SUEL-type lectin domain-containing protein</fullName>
    </recommendedName>
</protein>
<accession>A0ABD2XQW4</accession>
<dbReference type="CDD" id="cd22830">
    <property type="entry name" value="Gal_Rha_Lectin_dCirl"/>
    <property type="match status" value="1"/>
</dbReference>
<dbReference type="Proteomes" id="UP001627154">
    <property type="component" value="Unassembled WGS sequence"/>
</dbReference>
<name>A0ABD2XQW4_9HYME</name>
<dbReference type="FunFam" id="2.60.120.740:FF:000001">
    <property type="entry name" value="Adhesion G protein-coupled receptor L2"/>
    <property type="match status" value="1"/>
</dbReference>
<gene>
    <name evidence="4" type="ORF">TKK_000073</name>
</gene>
<feature type="domain" description="SUEL-type lectin" evidence="3">
    <location>
        <begin position="40"/>
        <end position="129"/>
    </location>
</feature>
<dbReference type="Pfam" id="PF02140">
    <property type="entry name" value="SUEL_Lectin"/>
    <property type="match status" value="1"/>
</dbReference>
<comment type="caution">
    <text evidence="4">The sequence shown here is derived from an EMBL/GenBank/DDBJ whole genome shotgun (WGS) entry which is preliminary data.</text>
</comment>
<dbReference type="GO" id="GO:0030246">
    <property type="term" value="F:carbohydrate binding"/>
    <property type="evidence" value="ECO:0007669"/>
    <property type="project" value="UniProtKB-KW"/>
</dbReference>
<dbReference type="InterPro" id="IPR000922">
    <property type="entry name" value="Lectin_gal-bd_dom"/>
</dbReference>
<comment type="similarity">
    <text evidence="1">Belongs to the G-protein coupled receptor 2 family. LN-TM7 subfamily.</text>
</comment>
<dbReference type="PANTHER" id="PTHR46780">
    <property type="entry name" value="PROTEIN EVA-1"/>
    <property type="match status" value="1"/>
</dbReference>
<evidence type="ECO:0000256" key="2">
    <source>
        <dbReference type="ARBA" id="ARBA00022734"/>
    </source>
</evidence>
<sequence length="285" mass="32750">MALKRNRLNELVICLIFTTIFMDNCSTFARNLERYDTAYECEGRTLKIECPPNEVIRLIRANYGRFSITICNEHGDTDWSVNCMSPRSFRVLYNKCNSKQNCSIIASTSQFGDPCPNTLKYLEAHYQCAPAMTTTIRPSQSWFINPQSSILDVDPYPTKTTVSTWTAETSTMMTHSERSSILLQPTTTIPRLYKKDYQTITTYEKGTNVMELEEKTEEPKIISEVDESQISTLLQAVSSPPHNRQHLFPVTSKTLGKSNASALKCNLTIWLFCISIIYHHRWQYH</sequence>
<dbReference type="InterPro" id="IPR043159">
    <property type="entry name" value="Lectin_gal-bd_sf"/>
</dbReference>
<dbReference type="AlphaFoldDB" id="A0ABD2XQW4"/>
<keyword evidence="2" id="KW-0430">Lectin</keyword>
<dbReference type="PROSITE" id="PS50228">
    <property type="entry name" value="SUEL_LECTIN"/>
    <property type="match status" value="1"/>
</dbReference>
<evidence type="ECO:0000313" key="5">
    <source>
        <dbReference type="Proteomes" id="UP001627154"/>
    </source>
</evidence>
<evidence type="ECO:0000313" key="4">
    <source>
        <dbReference type="EMBL" id="KAL3407820.1"/>
    </source>
</evidence>
<proteinExistence type="inferred from homology"/>
<keyword evidence="5" id="KW-1185">Reference proteome</keyword>
<dbReference type="EMBL" id="JBJJXI010000002">
    <property type="protein sequence ID" value="KAL3407820.1"/>
    <property type="molecule type" value="Genomic_DNA"/>
</dbReference>
<organism evidence="4 5">
    <name type="scientific">Trichogramma kaykai</name>
    <dbReference type="NCBI Taxonomy" id="54128"/>
    <lineage>
        <taxon>Eukaryota</taxon>
        <taxon>Metazoa</taxon>
        <taxon>Ecdysozoa</taxon>
        <taxon>Arthropoda</taxon>
        <taxon>Hexapoda</taxon>
        <taxon>Insecta</taxon>
        <taxon>Pterygota</taxon>
        <taxon>Neoptera</taxon>
        <taxon>Endopterygota</taxon>
        <taxon>Hymenoptera</taxon>
        <taxon>Apocrita</taxon>
        <taxon>Proctotrupomorpha</taxon>
        <taxon>Chalcidoidea</taxon>
        <taxon>Trichogrammatidae</taxon>
        <taxon>Trichogramma</taxon>
    </lineage>
</organism>
<evidence type="ECO:0000259" key="3">
    <source>
        <dbReference type="PROSITE" id="PS50228"/>
    </source>
</evidence>
<evidence type="ECO:0000256" key="1">
    <source>
        <dbReference type="ARBA" id="ARBA00010933"/>
    </source>
</evidence>